<comment type="caution">
    <text evidence="2">The sequence shown here is derived from an EMBL/GenBank/DDBJ whole genome shotgun (WGS) entry which is preliminary data.</text>
</comment>
<dbReference type="EMBL" id="MRCG01000002">
    <property type="protein sequence ID" value="OKH49932.1"/>
    <property type="molecule type" value="Genomic_DNA"/>
</dbReference>
<feature type="compositionally biased region" description="Low complexity" evidence="1">
    <location>
        <begin position="191"/>
        <end position="201"/>
    </location>
</feature>
<organism evidence="2 3">
    <name type="scientific">Phormidium tenue NIES-30</name>
    <dbReference type="NCBI Taxonomy" id="549789"/>
    <lineage>
        <taxon>Bacteria</taxon>
        <taxon>Bacillati</taxon>
        <taxon>Cyanobacteriota</taxon>
        <taxon>Cyanophyceae</taxon>
        <taxon>Oscillatoriophycideae</taxon>
        <taxon>Oscillatoriales</taxon>
        <taxon>Oscillatoriaceae</taxon>
        <taxon>Phormidium</taxon>
    </lineage>
</organism>
<feature type="region of interest" description="Disordered" evidence="1">
    <location>
        <begin position="178"/>
        <end position="242"/>
    </location>
</feature>
<proteinExistence type="predicted"/>
<evidence type="ECO:0000313" key="3">
    <source>
        <dbReference type="Proteomes" id="UP000185557"/>
    </source>
</evidence>
<feature type="compositionally biased region" description="Pro residues" evidence="1">
    <location>
        <begin position="202"/>
        <end position="216"/>
    </location>
</feature>
<name>A0A1U7J8X7_9CYAN</name>
<dbReference type="Proteomes" id="UP000185557">
    <property type="component" value="Unassembled WGS sequence"/>
</dbReference>
<gene>
    <name evidence="2" type="ORF">NIES30_04265</name>
</gene>
<evidence type="ECO:0000256" key="1">
    <source>
        <dbReference type="SAM" id="MobiDB-lite"/>
    </source>
</evidence>
<reference evidence="2 3" key="1">
    <citation type="submission" date="2016-11" db="EMBL/GenBank/DDBJ databases">
        <title>Draft Genome Sequences of Nine Cyanobacterial Strains from Diverse Habitats.</title>
        <authorList>
            <person name="Zhu T."/>
            <person name="Hou S."/>
            <person name="Lu X."/>
            <person name="Hess W.R."/>
        </authorList>
    </citation>
    <scope>NUCLEOTIDE SEQUENCE [LARGE SCALE GENOMIC DNA]</scope>
    <source>
        <strain evidence="2 3">NIES-30</strain>
    </source>
</reference>
<keyword evidence="3" id="KW-1185">Reference proteome</keyword>
<protein>
    <recommendedName>
        <fullName evidence="4">DUF4340 domain-containing protein</fullName>
    </recommendedName>
</protein>
<evidence type="ECO:0008006" key="4">
    <source>
        <dbReference type="Google" id="ProtNLM"/>
    </source>
</evidence>
<dbReference type="STRING" id="549789.NIES30_04265"/>
<dbReference type="AlphaFoldDB" id="A0A1U7J8X7"/>
<evidence type="ECO:0000313" key="2">
    <source>
        <dbReference type="EMBL" id="OKH49932.1"/>
    </source>
</evidence>
<accession>A0A1U7J8X7</accession>
<sequence>MLVGVAFLLGAGVLIAESQRSQSPESATETESTAPIFTFEEADVATLTVDRGNETLVFTQGDDETWQMTAPDKALAEPGAIAFLLSRLNTDSPLQTVTMGADQATDFGFNAPLGIVTVTLKDGTEHELILGGPDFSGSANYAVVDPDPWPPAGESEYSVLVVTRDVANGINRPLAEWKMPVETPAPANPGASSTPESSTPAAAPPAPAPTPTPAPAPTVELPAGEAQPTPAPTASPAPEAAN</sequence>